<reference evidence="1 2" key="1">
    <citation type="submission" date="2017-02" db="EMBL/GenBank/DDBJ databases">
        <authorList>
            <person name="Peterson S.W."/>
        </authorList>
    </citation>
    <scope>NUCLEOTIDE SEQUENCE [LARGE SCALE GENOMIC DNA]</scope>
    <source>
        <strain evidence="1 2">DSM 22323</strain>
    </source>
</reference>
<dbReference type="Proteomes" id="UP000191112">
    <property type="component" value="Unassembled WGS sequence"/>
</dbReference>
<evidence type="ECO:0000313" key="1">
    <source>
        <dbReference type="EMBL" id="SKC10546.1"/>
    </source>
</evidence>
<organism evidence="1 2">
    <name type="scientific">Soonwooa buanensis</name>
    <dbReference type="NCBI Taxonomy" id="619805"/>
    <lineage>
        <taxon>Bacteria</taxon>
        <taxon>Pseudomonadati</taxon>
        <taxon>Bacteroidota</taxon>
        <taxon>Flavobacteriia</taxon>
        <taxon>Flavobacteriales</taxon>
        <taxon>Weeksellaceae</taxon>
        <taxon>Chryseobacterium group</taxon>
        <taxon>Soonwooa</taxon>
    </lineage>
</organism>
<dbReference type="RefSeq" id="WP_079668261.1">
    <property type="nucleotide sequence ID" value="NZ_FUYZ01000015.1"/>
</dbReference>
<gene>
    <name evidence="1" type="ORF">SAMN05660477_03048</name>
</gene>
<evidence type="ECO:0000313" key="2">
    <source>
        <dbReference type="Proteomes" id="UP000191112"/>
    </source>
</evidence>
<accession>A0A1T5GQ56</accession>
<keyword evidence="2" id="KW-1185">Reference proteome</keyword>
<dbReference type="AlphaFoldDB" id="A0A1T5GQ56"/>
<name>A0A1T5GQ56_9FLAO</name>
<dbReference type="OrthoDB" id="1362827at2"/>
<protein>
    <submittedName>
        <fullName evidence="1">Uncharacterized protein</fullName>
    </submittedName>
</protein>
<proteinExistence type="predicted"/>
<sequence length="83" mass="10312">MQKKYNIHFKIEKIYHDKRNHNTMTLTGKDKNQTYTVEREWEKEFKIGDSIVKKKDSLRIFLYRNQKLDTILDYRNIFIREDV</sequence>
<dbReference type="EMBL" id="FUYZ01000015">
    <property type="protein sequence ID" value="SKC10546.1"/>
    <property type="molecule type" value="Genomic_DNA"/>
</dbReference>